<reference evidence="1 2" key="1">
    <citation type="submission" date="2019-03" db="EMBL/GenBank/DDBJ databases">
        <title>Genomics of glacier-inhabiting Cryobacterium strains.</title>
        <authorList>
            <person name="Liu Q."/>
            <person name="Xin Y.-H."/>
        </authorList>
    </citation>
    <scope>NUCLEOTIDE SEQUENCE [LARGE SCALE GENOMIC DNA]</scope>
    <source>
        <strain evidence="1 2">MDB1-5</strain>
    </source>
</reference>
<sequence>MGTVDDFVLNKYKSLYDGVVVDAEADGDYVSITRREQRPIRFAVIKKQNVIADDIAHLLGGDVDFIVNIPRTGIFQADAINLCLEKEVAWGGLADSMRAVRLDDPQTYVPENLAFVMRGLLRHSHVESVSHLDSRRLRITRTDGLPELVLYIEDSYQAEVTTVHFAIDRCSPFDIFVATNPNAGPTKNAMAAAQDAGVEILRWADTLRRLRQ</sequence>
<name>A0ABY2IHQ5_9MICO</name>
<accession>A0ABY2IHQ5</accession>
<dbReference type="EMBL" id="SOFS01000046">
    <property type="protein sequence ID" value="TFC16559.1"/>
    <property type="molecule type" value="Genomic_DNA"/>
</dbReference>
<organism evidence="1 2">
    <name type="scientific">Cryobacterium glucosi</name>
    <dbReference type="NCBI Taxonomy" id="1259175"/>
    <lineage>
        <taxon>Bacteria</taxon>
        <taxon>Bacillati</taxon>
        <taxon>Actinomycetota</taxon>
        <taxon>Actinomycetes</taxon>
        <taxon>Micrococcales</taxon>
        <taxon>Microbacteriaceae</taxon>
        <taxon>Cryobacterium</taxon>
    </lineage>
</organism>
<proteinExistence type="predicted"/>
<keyword evidence="2" id="KW-1185">Reference proteome</keyword>
<evidence type="ECO:0000313" key="2">
    <source>
        <dbReference type="Proteomes" id="UP000297604"/>
    </source>
</evidence>
<evidence type="ECO:0000313" key="1">
    <source>
        <dbReference type="EMBL" id="TFC16559.1"/>
    </source>
</evidence>
<protein>
    <submittedName>
        <fullName evidence="1">Uncharacterized protein</fullName>
    </submittedName>
</protein>
<comment type="caution">
    <text evidence="1">The sequence shown here is derived from an EMBL/GenBank/DDBJ whole genome shotgun (WGS) entry which is preliminary data.</text>
</comment>
<gene>
    <name evidence="1" type="ORF">E3O46_18080</name>
</gene>
<dbReference type="Proteomes" id="UP000297604">
    <property type="component" value="Unassembled WGS sequence"/>
</dbReference>
<dbReference type="RefSeq" id="WP_134562320.1">
    <property type="nucleotide sequence ID" value="NZ_SOFS01000046.1"/>
</dbReference>